<dbReference type="Proteomes" id="UP000198915">
    <property type="component" value="Unassembled WGS sequence"/>
</dbReference>
<organism evidence="2 3">
    <name type="scientific">Brevibacillus centrosporus</name>
    <dbReference type="NCBI Taxonomy" id="54910"/>
    <lineage>
        <taxon>Bacteria</taxon>
        <taxon>Bacillati</taxon>
        <taxon>Bacillota</taxon>
        <taxon>Bacilli</taxon>
        <taxon>Bacillales</taxon>
        <taxon>Paenibacillaceae</taxon>
        <taxon>Brevibacillus</taxon>
    </lineage>
</organism>
<dbReference type="PANTHER" id="PTHR43155:SF2">
    <property type="entry name" value="CYCLIC DI-GMP PHOSPHODIESTERASE PA4108"/>
    <property type="match status" value="1"/>
</dbReference>
<evidence type="ECO:0000313" key="3">
    <source>
        <dbReference type="Proteomes" id="UP000198915"/>
    </source>
</evidence>
<dbReference type="PANTHER" id="PTHR43155">
    <property type="entry name" value="CYCLIC DI-GMP PHOSPHODIESTERASE PA4108-RELATED"/>
    <property type="match status" value="1"/>
</dbReference>
<dbReference type="Gene3D" id="1.10.3210.10">
    <property type="entry name" value="Hypothetical protein af1432"/>
    <property type="match status" value="1"/>
</dbReference>
<dbReference type="SMART" id="SM00471">
    <property type="entry name" value="HDc"/>
    <property type="match status" value="1"/>
</dbReference>
<dbReference type="PROSITE" id="PS51832">
    <property type="entry name" value="HD_GYP"/>
    <property type="match status" value="1"/>
</dbReference>
<evidence type="ECO:0000259" key="1">
    <source>
        <dbReference type="PROSITE" id="PS51832"/>
    </source>
</evidence>
<reference evidence="3" key="1">
    <citation type="submission" date="2016-10" db="EMBL/GenBank/DDBJ databases">
        <authorList>
            <person name="Varghese N."/>
            <person name="Submissions S."/>
        </authorList>
    </citation>
    <scope>NUCLEOTIDE SEQUENCE [LARGE SCALE GENOMIC DNA]</scope>
    <source>
        <strain evidence="3">OK042</strain>
    </source>
</reference>
<accession>A0A1I4EA15</accession>
<dbReference type="InterPro" id="IPR037522">
    <property type="entry name" value="HD_GYP_dom"/>
</dbReference>
<dbReference type="AlphaFoldDB" id="A0A1I4EA15"/>
<feature type="domain" description="HD-GYP" evidence="1">
    <location>
        <begin position="166"/>
        <end position="361"/>
    </location>
</feature>
<name>A0A1I4EA15_9BACL</name>
<keyword evidence="3" id="KW-1185">Reference proteome</keyword>
<dbReference type="SUPFAM" id="SSF109604">
    <property type="entry name" value="HD-domain/PDEase-like"/>
    <property type="match status" value="1"/>
</dbReference>
<evidence type="ECO:0000313" key="2">
    <source>
        <dbReference type="EMBL" id="SFL02628.1"/>
    </source>
</evidence>
<dbReference type="Pfam" id="PF13487">
    <property type="entry name" value="HD_5"/>
    <property type="match status" value="1"/>
</dbReference>
<dbReference type="CDD" id="cd00077">
    <property type="entry name" value="HDc"/>
    <property type="match status" value="1"/>
</dbReference>
<dbReference type="STRING" id="1884381.SAMN05518846_1317"/>
<sequence length="404" mass="45289">MCKKNSDFSCNWFQSNIKLGIENYILLFIMLERMVTSVPIVDVKQLSTGSKLAEEVHTTLGGLLFSKGTALYEKDIEYLNAFMIKQVMIEEQEEATGVEPSVQKEAVQQEVAAAKARKDRTDRPEAFQQSFENAVSTLKNLLIRVQGGDNIPVMEVREVVAPILSQFQSQPQVMLSLRHFAKMDSYAYEHAIAVGIISYMIAKWIKVPEKEWMQVALAGTLLDVGKTKIDRRILQKPGKLTTEEFEEMKKHTVYGYQIIKASHGLSEGVALAALQHHEREDGSGYPLGLPGTKLHLYSKIVAVADMYHAMCSDRIYQKAQSPYMVVEQLVQDSFGKLDPYIVRAFVDGITQFAAGTVVELSDGTIGKIVFTDRNQPTRPMVETGGRIINLVDSRHLSIVKVLEK</sequence>
<protein>
    <submittedName>
        <fullName evidence="2">HD domain-containing protein</fullName>
    </submittedName>
</protein>
<dbReference type="EMBL" id="FORT01000031">
    <property type="protein sequence ID" value="SFL02628.1"/>
    <property type="molecule type" value="Genomic_DNA"/>
</dbReference>
<proteinExistence type="predicted"/>
<gene>
    <name evidence="2" type="ORF">SAMN05518846_1317</name>
</gene>
<dbReference type="InterPro" id="IPR003607">
    <property type="entry name" value="HD/PDEase_dom"/>
</dbReference>